<evidence type="ECO:0000313" key="1">
    <source>
        <dbReference type="EMBL" id="STC94577.1"/>
    </source>
</evidence>
<sequence>MKETLMLFYFYLMTSIMIKNIANKFPLVKEKYDKLDEKRKFEIDFNYLLSFK</sequence>
<protein>
    <submittedName>
        <fullName evidence="1">Uncharacterized protein</fullName>
    </submittedName>
</protein>
<evidence type="ECO:0000313" key="2">
    <source>
        <dbReference type="Proteomes" id="UP000255224"/>
    </source>
</evidence>
<accession>A0A376DS21</accession>
<reference evidence="1 2" key="1">
    <citation type="submission" date="2018-06" db="EMBL/GenBank/DDBJ databases">
        <authorList>
            <consortium name="Pathogen Informatics"/>
            <person name="Doyle S."/>
        </authorList>
    </citation>
    <scope>NUCLEOTIDE SEQUENCE [LARGE SCALE GENOMIC DNA]</scope>
    <source>
        <strain evidence="1 2">NCTC13533</strain>
    </source>
</reference>
<dbReference type="Proteomes" id="UP000255224">
    <property type="component" value="Unassembled WGS sequence"/>
</dbReference>
<proteinExistence type="predicted"/>
<name>A0A376DS21_CHRCU</name>
<organism evidence="1 2">
    <name type="scientific">Chryseobacterium carnipullorum</name>
    <dbReference type="NCBI Taxonomy" id="1124835"/>
    <lineage>
        <taxon>Bacteria</taxon>
        <taxon>Pseudomonadati</taxon>
        <taxon>Bacteroidota</taxon>
        <taxon>Flavobacteriia</taxon>
        <taxon>Flavobacteriales</taxon>
        <taxon>Weeksellaceae</taxon>
        <taxon>Chryseobacterium group</taxon>
        <taxon>Chryseobacterium</taxon>
    </lineage>
</organism>
<dbReference type="AlphaFoldDB" id="A0A376DS21"/>
<gene>
    <name evidence="1" type="ORF">NCTC13533_01633</name>
</gene>
<dbReference type="EMBL" id="UFVQ01000003">
    <property type="protein sequence ID" value="STC94577.1"/>
    <property type="molecule type" value="Genomic_DNA"/>
</dbReference>